<feature type="region of interest" description="Disordered" evidence="1">
    <location>
        <begin position="23"/>
        <end position="54"/>
    </location>
</feature>
<dbReference type="AlphaFoldDB" id="A0AAW5BAV4"/>
<dbReference type="Proteomes" id="UP001199631">
    <property type="component" value="Unassembled WGS sequence"/>
</dbReference>
<accession>A0AAW5BAV4</accession>
<reference evidence="3 4" key="1">
    <citation type="journal article" date="2022" name="Evol. Bioinform. Online">
        <title>Draft Genome Sequence of Oceanobacillus jordanicus Strain GSFE11, a Halotolerant Plant Growth-Promoting Bacterial Endophyte Isolated From the Jordan Valley.</title>
        <authorList>
            <person name="Alhindi T."/>
            <person name="Albdaiwi R."/>
        </authorList>
    </citation>
    <scope>NUCLEOTIDE SEQUENCE [LARGE SCALE GENOMIC DNA]</scope>
    <source>
        <strain evidence="3 4">GSFE11</strain>
    </source>
</reference>
<organism evidence="3 4">
    <name type="scientific">Oceanobacillus jordanicus</name>
    <dbReference type="NCBI Taxonomy" id="2867266"/>
    <lineage>
        <taxon>Bacteria</taxon>
        <taxon>Bacillati</taxon>
        <taxon>Bacillota</taxon>
        <taxon>Bacilli</taxon>
        <taxon>Bacillales</taxon>
        <taxon>Bacillaceae</taxon>
        <taxon>Oceanobacillus</taxon>
    </lineage>
</organism>
<dbReference type="RefSeq" id="WP_238022146.1">
    <property type="nucleotide sequence ID" value="NZ_JAIFZM010000025.1"/>
</dbReference>
<evidence type="ECO:0000313" key="4">
    <source>
        <dbReference type="Proteomes" id="UP001199631"/>
    </source>
</evidence>
<comment type="caution">
    <text evidence="3">The sequence shown here is derived from an EMBL/GenBank/DDBJ whole genome shotgun (WGS) entry which is preliminary data.</text>
</comment>
<sequence>MKKFIVLITVLIIALFLSACSESTSSEEPSDEKEKEEETEAAEEPEEEAVPEDDELFEVLEVNIQSMMDQDIDAHMETIHSESPAYNSTKDLLDQVSAYTLDMKLSDLAVEEKSEEEARVAYTQTSMKVDGPEYQNNLTKGVHTLKPEDGVWKIFGSEVIETTPLDENGEEIEEGAVEDVAMEGQYADLITSLEMPFNSDKWVLGNYNEAQGEGIAEFLINGETFENYTELLTVHVFPDAAANGGITTFVEAMETNLTSMIDGELEFNRLEETDQEVIYEFSVTDDSTQYDQEEVARAFSKDDHLYVVRYTTMEKMIENKEDWLDKLKDVK</sequence>
<feature type="signal peptide" evidence="2">
    <location>
        <begin position="1"/>
        <end position="19"/>
    </location>
</feature>
<name>A0AAW5BAV4_9BACI</name>
<feature type="compositionally biased region" description="Acidic residues" evidence="1">
    <location>
        <begin position="28"/>
        <end position="54"/>
    </location>
</feature>
<gene>
    <name evidence="3" type="ORF">K3T81_18765</name>
</gene>
<proteinExistence type="predicted"/>
<evidence type="ECO:0000313" key="3">
    <source>
        <dbReference type="EMBL" id="MCG3421192.1"/>
    </source>
</evidence>
<feature type="chain" id="PRO_5043655375" evidence="2">
    <location>
        <begin position="20"/>
        <end position="331"/>
    </location>
</feature>
<protein>
    <submittedName>
        <fullName evidence="3">Uncharacterized protein</fullName>
    </submittedName>
</protein>
<evidence type="ECO:0000256" key="1">
    <source>
        <dbReference type="SAM" id="MobiDB-lite"/>
    </source>
</evidence>
<dbReference type="PROSITE" id="PS51257">
    <property type="entry name" value="PROKAR_LIPOPROTEIN"/>
    <property type="match status" value="1"/>
</dbReference>
<dbReference type="EMBL" id="JAIFZM010000025">
    <property type="protein sequence ID" value="MCG3421192.1"/>
    <property type="molecule type" value="Genomic_DNA"/>
</dbReference>
<keyword evidence="4" id="KW-1185">Reference proteome</keyword>
<keyword evidence="2" id="KW-0732">Signal</keyword>
<evidence type="ECO:0000256" key="2">
    <source>
        <dbReference type="SAM" id="SignalP"/>
    </source>
</evidence>